<dbReference type="Proteomes" id="UP001623349">
    <property type="component" value="Unassembled WGS sequence"/>
</dbReference>
<sequence length="127" mass="14457">MNKAFHNRSYCNRQQATHTRGSTWAHSLKPTKMLVHSYRTHGRLPRQPSANPGYPEVTSGPPSSKVEAWPEAKCHWMYNGSLLSISEENVTLPSLSCKQMGSYRCIVQNLETQLAFYRDVTIQPPPR</sequence>
<dbReference type="InterPro" id="IPR036179">
    <property type="entry name" value="Ig-like_dom_sf"/>
</dbReference>
<keyword evidence="3" id="KW-1185">Reference proteome</keyword>
<gene>
    <name evidence="2" type="ORF">APTSU1_000722000</name>
</gene>
<name>A0ABQ0EY68_APOSI</name>
<evidence type="ECO:0000256" key="1">
    <source>
        <dbReference type="SAM" id="MobiDB-lite"/>
    </source>
</evidence>
<organism evidence="2 3">
    <name type="scientific">Apodemus speciosus</name>
    <name type="common">Large Japanese field mouse</name>
    <dbReference type="NCBI Taxonomy" id="105296"/>
    <lineage>
        <taxon>Eukaryota</taxon>
        <taxon>Metazoa</taxon>
        <taxon>Chordata</taxon>
        <taxon>Craniata</taxon>
        <taxon>Vertebrata</taxon>
        <taxon>Euteleostomi</taxon>
        <taxon>Mammalia</taxon>
        <taxon>Eutheria</taxon>
        <taxon>Euarchontoglires</taxon>
        <taxon>Glires</taxon>
        <taxon>Rodentia</taxon>
        <taxon>Myomorpha</taxon>
        <taxon>Muroidea</taxon>
        <taxon>Muridae</taxon>
        <taxon>Murinae</taxon>
        <taxon>Apodemus</taxon>
    </lineage>
</organism>
<dbReference type="InterPro" id="IPR013783">
    <property type="entry name" value="Ig-like_fold"/>
</dbReference>
<comment type="caution">
    <text evidence="2">The sequence shown here is derived from an EMBL/GenBank/DDBJ whole genome shotgun (WGS) entry which is preliminary data.</text>
</comment>
<protein>
    <submittedName>
        <fullName evidence="2">Carcinoembryonic antigen-related cell adhesion molecule 18</fullName>
    </submittedName>
</protein>
<evidence type="ECO:0000313" key="2">
    <source>
        <dbReference type="EMBL" id="GAB1291989.1"/>
    </source>
</evidence>
<dbReference type="EMBL" id="BAAFST010000007">
    <property type="protein sequence ID" value="GAB1291989.1"/>
    <property type="molecule type" value="Genomic_DNA"/>
</dbReference>
<dbReference type="SUPFAM" id="SSF48726">
    <property type="entry name" value="Immunoglobulin"/>
    <property type="match status" value="1"/>
</dbReference>
<accession>A0ABQ0EY68</accession>
<feature type="region of interest" description="Disordered" evidence="1">
    <location>
        <begin position="42"/>
        <end position="63"/>
    </location>
</feature>
<reference evidence="2 3" key="1">
    <citation type="submission" date="2024-08" db="EMBL/GenBank/DDBJ databases">
        <title>The draft genome of Apodemus speciosus.</title>
        <authorList>
            <person name="Nabeshima K."/>
            <person name="Suzuki S."/>
            <person name="Onuma M."/>
        </authorList>
    </citation>
    <scope>NUCLEOTIDE SEQUENCE [LARGE SCALE GENOMIC DNA]</scope>
    <source>
        <strain evidence="2">IB14-021</strain>
    </source>
</reference>
<evidence type="ECO:0000313" key="3">
    <source>
        <dbReference type="Proteomes" id="UP001623349"/>
    </source>
</evidence>
<proteinExistence type="predicted"/>
<dbReference type="Gene3D" id="2.60.40.10">
    <property type="entry name" value="Immunoglobulins"/>
    <property type="match status" value="1"/>
</dbReference>